<name>S7NNY4_MYOBR</name>
<dbReference type="CDD" id="cd07765">
    <property type="entry name" value="KRAB_A-box"/>
    <property type="match status" value="1"/>
</dbReference>
<evidence type="ECO:0000256" key="6">
    <source>
        <dbReference type="ARBA" id="ARBA00022833"/>
    </source>
</evidence>
<dbReference type="FunFam" id="3.30.160.60:FF:000053">
    <property type="entry name" value="zinc finger protein 182 isoform X1"/>
    <property type="match status" value="1"/>
</dbReference>
<dbReference type="Gene3D" id="3.30.160.60">
    <property type="entry name" value="Classic Zinc Finger"/>
    <property type="match status" value="2"/>
</dbReference>
<evidence type="ECO:0000256" key="3">
    <source>
        <dbReference type="ARBA" id="ARBA00022723"/>
    </source>
</evidence>
<evidence type="ECO:0000256" key="1">
    <source>
        <dbReference type="ARBA" id="ARBA00004123"/>
    </source>
</evidence>
<evidence type="ECO:0000256" key="2">
    <source>
        <dbReference type="ARBA" id="ARBA00006991"/>
    </source>
</evidence>
<evidence type="ECO:0000256" key="9">
    <source>
        <dbReference type="PROSITE-ProRule" id="PRU00042"/>
    </source>
</evidence>
<dbReference type="InterPro" id="IPR036051">
    <property type="entry name" value="KRAB_dom_sf"/>
</dbReference>
<evidence type="ECO:0000259" key="10">
    <source>
        <dbReference type="PROSITE" id="PS50157"/>
    </source>
</evidence>
<dbReference type="PANTHER" id="PTHR23234:SF10">
    <property type="entry name" value="RIKEN CDNA 6720489N17 GENE-RELATED"/>
    <property type="match status" value="1"/>
</dbReference>
<dbReference type="AlphaFoldDB" id="S7NNY4"/>
<feature type="domain" description="KRAB" evidence="11">
    <location>
        <begin position="50"/>
        <end position="127"/>
    </location>
</feature>
<evidence type="ECO:0000256" key="4">
    <source>
        <dbReference type="ARBA" id="ARBA00022737"/>
    </source>
</evidence>
<keyword evidence="7" id="KW-0238">DNA-binding</keyword>
<dbReference type="EMBL" id="KE164588">
    <property type="protein sequence ID" value="EPQ18911.1"/>
    <property type="molecule type" value="Genomic_DNA"/>
</dbReference>
<dbReference type="Pfam" id="PF01352">
    <property type="entry name" value="KRAB"/>
    <property type="match status" value="1"/>
</dbReference>
<dbReference type="InterPro" id="IPR013087">
    <property type="entry name" value="Znf_C2H2_type"/>
</dbReference>
<evidence type="ECO:0000256" key="8">
    <source>
        <dbReference type="ARBA" id="ARBA00023242"/>
    </source>
</evidence>
<dbReference type="SMART" id="SM00355">
    <property type="entry name" value="ZnF_C2H2"/>
    <property type="match status" value="2"/>
</dbReference>
<dbReference type="InterPro" id="IPR050758">
    <property type="entry name" value="Znf_C2H2-type"/>
</dbReference>
<keyword evidence="3" id="KW-0479">Metal-binding</keyword>
<keyword evidence="6" id="KW-0862">Zinc</keyword>
<feature type="domain" description="C2H2-type" evidence="10">
    <location>
        <begin position="278"/>
        <end position="305"/>
    </location>
</feature>
<keyword evidence="4" id="KW-0677">Repeat</keyword>
<reference evidence="12 13" key="1">
    <citation type="journal article" date="2013" name="Nat. Commun.">
        <title>Genome analysis reveals insights into physiology and longevity of the Brandt's bat Myotis brandtii.</title>
        <authorList>
            <person name="Seim I."/>
            <person name="Fang X."/>
            <person name="Xiong Z."/>
            <person name="Lobanov A.V."/>
            <person name="Huang Z."/>
            <person name="Ma S."/>
            <person name="Feng Y."/>
            <person name="Turanov A.A."/>
            <person name="Zhu Y."/>
            <person name="Lenz T.L."/>
            <person name="Gerashchenko M.V."/>
            <person name="Fan D."/>
            <person name="Hee Yim S."/>
            <person name="Yao X."/>
            <person name="Jordan D."/>
            <person name="Xiong Y."/>
            <person name="Ma Y."/>
            <person name="Lyapunov A.N."/>
            <person name="Chen G."/>
            <person name="Kulakova O.I."/>
            <person name="Sun Y."/>
            <person name="Lee S.G."/>
            <person name="Bronson R.T."/>
            <person name="Moskalev A.A."/>
            <person name="Sunyaev S.R."/>
            <person name="Zhang G."/>
            <person name="Krogh A."/>
            <person name="Wang J."/>
            <person name="Gladyshev V.N."/>
        </authorList>
    </citation>
    <scope>NUCLEOTIDE SEQUENCE [LARGE SCALE GENOMIC DNA]</scope>
</reference>
<evidence type="ECO:0000259" key="11">
    <source>
        <dbReference type="PROSITE" id="PS50805"/>
    </source>
</evidence>
<dbReference type="GO" id="GO:0003677">
    <property type="term" value="F:DNA binding"/>
    <property type="evidence" value="ECO:0007669"/>
    <property type="project" value="UniProtKB-KW"/>
</dbReference>
<dbReference type="FunFam" id="3.30.160.60:FF:001498">
    <property type="entry name" value="Zinc finger protein 404"/>
    <property type="match status" value="1"/>
</dbReference>
<keyword evidence="5 9" id="KW-0863">Zinc-finger</keyword>
<dbReference type="GO" id="GO:0005634">
    <property type="term" value="C:nucleus"/>
    <property type="evidence" value="ECO:0007669"/>
    <property type="project" value="UniProtKB-SubCell"/>
</dbReference>
<keyword evidence="8" id="KW-0539">Nucleus</keyword>
<dbReference type="PANTHER" id="PTHR23234">
    <property type="entry name" value="ZNF44 PROTEIN"/>
    <property type="match status" value="1"/>
</dbReference>
<evidence type="ECO:0000313" key="13">
    <source>
        <dbReference type="Proteomes" id="UP000052978"/>
    </source>
</evidence>
<evidence type="ECO:0000313" key="12">
    <source>
        <dbReference type="EMBL" id="EPQ18911.1"/>
    </source>
</evidence>
<dbReference type="Gene3D" id="6.10.140.140">
    <property type="match status" value="1"/>
</dbReference>
<dbReference type="PROSITE" id="PS50157">
    <property type="entry name" value="ZINC_FINGER_C2H2_2"/>
    <property type="match status" value="2"/>
</dbReference>
<dbReference type="SUPFAM" id="SSF109640">
    <property type="entry name" value="KRAB domain (Kruppel-associated box)"/>
    <property type="match status" value="1"/>
</dbReference>
<dbReference type="PROSITE" id="PS00028">
    <property type="entry name" value="ZINC_FINGER_C2H2_1"/>
    <property type="match status" value="2"/>
</dbReference>
<comment type="subcellular location">
    <subcellularLocation>
        <location evidence="1">Nucleus</location>
    </subcellularLocation>
</comment>
<dbReference type="Pfam" id="PF00096">
    <property type="entry name" value="zf-C2H2"/>
    <property type="match status" value="2"/>
</dbReference>
<organism evidence="12 13">
    <name type="scientific">Myotis brandtii</name>
    <name type="common">Brandt's bat</name>
    <dbReference type="NCBI Taxonomy" id="109478"/>
    <lineage>
        <taxon>Eukaryota</taxon>
        <taxon>Metazoa</taxon>
        <taxon>Chordata</taxon>
        <taxon>Craniata</taxon>
        <taxon>Vertebrata</taxon>
        <taxon>Euteleostomi</taxon>
        <taxon>Mammalia</taxon>
        <taxon>Eutheria</taxon>
        <taxon>Laurasiatheria</taxon>
        <taxon>Chiroptera</taxon>
        <taxon>Yangochiroptera</taxon>
        <taxon>Vespertilionidae</taxon>
        <taxon>Myotis</taxon>
    </lineage>
</organism>
<dbReference type="InterPro" id="IPR036236">
    <property type="entry name" value="Znf_C2H2_sf"/>
</dbReference>
<gene>
    <name evidence="12" type="ORF">D623_10009764</name>
</gene>
<proteinExistence type="inferred from homology"/>
<protein>
    <submittedName>
        <fullName evidence="12">Zinc finger protein 530</fullName>
    </submittedName>
</protein>
<accession>S7NNY4</accession>
<dbReference type="SUPFAM" id="SSF57667">
    <property type="entry name" value="beta-beta-alpha zinc fingers"/>
    <property type="match status" value="1"/>
</dbReference>
<comment type="similarity">
    <text evidence="2">Belongs to the krueppel C2H2-type zinc-finger protein family.</text>
</comment>
<feature type="domain" description="C2H2-type" evidence="10">
    <location>
        <begin position="306"/>
        <end position="333"/>
    </location>
</feature>
<dbReference type="InterPro" id="IPR001909">
    <property type="entry name" value="KRAB"/>
</dbReference>
<dbReference type="GO" id="GO:0006355">
    <property type="term" value="P:regulation of DNA-templated transcription"/>
    <property type="evidence" value="ECO:0007669"/>
    <property type="project" value="InterPro"/>
</dbReference>
<dbReference type="SMART" id="SM00349">
    <property type="entry name" value="KRAB"/>
    <property type="match status" value="1"/>
</dbReference>
<sequence>MAEMSSQAHVLVNKRSRFRVQLSLTHLPCSFGCGRLSTPAAQVAESRTDMIFEDLAIAFSQEEWGLLDEDQRLLYCDVMLGVFALLSSLGCWHKMDEKEVPPEQSVSVGESQVRASKTAPATQKAYLCKYKWCFSVLKHILHLTESQAAYFEQKAFFSDASVKDLFFSANCHQQQRDASGDKPWKEDMDRASFVTRCSFYLTWMPSTSREVGKELPAISDILQHQATVSTEEPHSSSEISHEYPDGKSHCQCVECEKAANSNQKVFHYLDVSSGEVNNECNKCGKCFTRKFNFLQHQRVHIGEKPFECSNCGKSFRQWSTRNQHQRAHTGENP</sequence>
<dbReference type="GO" id="GO:0008270">
    <property type="term" value="F:zinc ion binding"/>
    <property type="evidence" value="ECO:0007669"/>
    <property type="project" value="UniProtKB-KW"/>
</dbReference>
<evidence type="ECO:0000256" key="7">
    <source>
        <dbReference type="ARBA" id="ARBA00023125"/>
    </source>
</evidence>
<keyword evidence="13" id="KW-1185">Reference proteome</keyword>
<dbReference type="PROSITE" id="PS50805">
    <property type="entry name" value="KRAB"/>
    <property type="match status" value="1"/>
</dbReference>
<dbReference type="Proteomes" id="UP000052978">
    <property type="component" value="Unassembled WGS sequence"/>
</dbReference>
<evidence type="ECO:0000256" key="5">
    <source>
        <dbReference type="ARBA" id="ARBA00022771"/>
    </source>
</evidence>